<evidence type="ECO:0000313" key="2">
    <source>
        <dbReference type="Proteomes" id="UP000728032"/>
    </source>
</evidence>
<organism evidence="1">
    <name type="scientific">Oppiella nova</name>
    <dbReference type="NCBI Taxonomy" id="334625"/>
    <lineage>
        <taxon>Eukaryota</taxon>
        <taxon>Metazoa</taxon>
        <taxon>Ecdysozoa</taxon>
        <taxon>Arthropoda</taxon>
        <taxon>Chelicerata</taxon>
        <taxon>Arachnida</taxon>
        <taxon>Acari</taxon>
        <taxon>Acariformes</taxon>
        <taxon>Sarcoptiformes</taxon>
        <taxon>Oribatida</taxon>
        <taxon>Brachypylina</taxon>
        <taxon>Oppioidea</taxon>
        <taxon>Oppiidae</taxon>
        <taxon>Oppiella</taxon>
    </lineage>
</organism>
<keyword evidence="2" id="KW-1185">Reference proteome</keyword>
<name>A0A7R9LVY9_9ACAR</name>
<dbReference type="Gene3D" id="2.40.10.10">
    <property type="entry name" value="Trypsin-like serine proteases"/>
    <property type="match status" value="1"/>
</dbReference>
<proteinExistence type="predicted"/>
<dbReference type="EMBL" id="OC918200">
    <property type="protein sequence ID" value="CAD7648891.1"/>
    <property type="molecule type" value="Genomic_DNA"/>
</dbReference>
<evidence type="ECO:0000313" key="1">
    <source>
        <dbReference type="EMBL" id="CAD7648891.1"/>
    </source>
</evidence>
<dbReference type="OrthoDB" id="8189841at2759"/>
<dbReference type="SUPFAM" id="SSF50494">
    <property type="entry name" value="Trypsin-like serine proteases"/>
    <property type="match status" value="1"/>
</dbReference>
<gene>
    <name evidence="1" type="ORF">ONB1V03_LOCUS6989</name>
</gene>
<dbReference type="InterPro" id="IPR043504">
    <property type="entry name" value="Peptidase_S1_PA_chymotrypsin"/>
</dbReference>
<reference evidence="1" key="1">
    <citation type="submission" date="2020-11" db="EMBL/GenBank/DDBJ databases">
        <authorList>
            <person name="Tran Van P."/>
        </authorList>
    </citation>
    <scope>NUCLEOTIDE SEQUENCE</scope>
</reference>
<dbReference type="AlphaFoldDB" id="A0A7R9LVY9"/>
<dbReference type="EMBL" id="CAJPVJ010003375">
    <property type="protein sequence ID" value="CAG2167482.1"/>
    <property type="molecule type" value="Genomic_DNA"/>
</dbReference>
<dbReference type="Proteomes" id="UP000728032">
    <property type="component" value="Unassembled WGS sequence"/>
</dbReference>
<accession>A0A7R9LVY9</accession>
<dbReference type="InterPro" id="IPR009003">
    <property type="entry name" value="Peptidase_S1_PA"/>
</dbReference>
<sequence length="218" mass="24261">MLVKRENLGIEIYPIIEQFNKQGAVRYDIANYTMYSDVKTDGEDIALIKLNASLDFEQANVNSICLPVRHAYNEHDEYALIAGYGFMDSEQKTKPGTHQGDSGGPLIQFVDGRAVLIGAIRKSNNKLVNKKAMNSLKLTASLRHIYRPNNGHNVNTIKAFIRYVLMTSLSPGRQPLPLPLAPTPPASMTSRMFVTLMSEGWPTLNRTAIESYLSLSVC</sequence>
<protein>
    <recommendedName>
        <fullName evidence="3">Peptidase S1 domain-containing protein</fullName>
    </recommendedName>
</protein>
<evidence type="ECO:0008006" key="3">
    <source>
        <dbReference type="Google" id="ProtNLM"/>
    </source>
</evidence>